<evidence type="ECO:0000313" key="4">
    <source>
        <dbReference type="Proteomes" id="UP000054248"/>
    </source>
</evidence>
<organism evidence="3 4">
    <name type="scientific">Tulasnella calospora MUT 4182</name>
    <dbReference type="NCBI Taxonomy" id="1051891"/>
    <lineage>
        <taxon>Eukaryota</taxon>
        <taxon>Fungi</taxon>
        <taxon>Dikarya</taxon>
        <taxon>Basidiomycota</taxon>
        <taxon>Agaricomycotina</taxon>
        <taxon>Agaricomycetes</taxon>
        <taxon>Cantharellales</taxon>
        <taxon>Tulasnellaceae</taxon>
        <taxon>Tulasnella</taxon>
    </lineage>
</organism>
<keyword evidence="1" id="KW-0732">Signal</keyword>
<feature type="chain" id="PRO_5002177739" description="Polysaccharide lyase 14 domain-containing protein" evidence="1">
    <location>
        <begin position="20"/>
        <end position="351"/>
    </location>
</feature>
<dbReference type="Proteomes" id="UP000054248">
    <property type="component" value="Unassembled WGS sequence"/>
</dbReference>
<sequence length="351" mass="37876">MLVITSFILSCLYAARVHAVSPQDLATAYGMQTTTVWEFPPSPLNNTAAPTYVTDTPSWGVKRITENGQDLTFVADPFPNKSPNVINTGASPSNTSATVLAVNYPQGSFSHDTGGVQFNNIFDSTGSAGYQSMILSYEVAFDESFQFVKGGKLPGLRGGPVQAGCSGGNQPNGTDCFSVRLMWRTLGSGEAYAYIPTPNGICNNSGVRCNSDGFGVSIDRATFSFTPGQWTRITMLIRLNDPTYANGELWLYYNDLLAVKMQDVYFRSTNDIQSVQGMYFSTFFGGNDNTWASPVSQNTYYRNIQLWASTAQSNVTGQPVKAFGAATTPRSSSWWSLSGTAVLAGAASLFL</sequence>
<feature type="signal peptide" evidence="1">
    <location>
        <begin position="1"/>
        <end position="19"/>
    </location>
</feature>
<evidence type="ECO:0000313" key="3">
    <source>
        <dbReference type="EMBL" id="KIO34226.1"/>
    </source>
</evidence>
<dbReference type="InterPro" id="IPR048958">
    <property type="entry name" value="Polysacc_lyase_14"/>
</dbReference>
<dbReference type="PANTHER" id="PTHR40124">
    <property type="match status" value="1"/>
</dbReference>
<dbReference type="AlphaFoldDB" id="A0A0C3QWK4"/>
<dbReference type="EMBL" id="KN822944">
    <property type="protein sequence ID" value="KIO34226.1"/>
    <property type="molecule type" value="Genomic_DNA"/>
</dbReference>
<evidence type="ECO:0000256" key="1">
    <source>
        <dbReference type="SAM" id="SignalP"/>
    </source>
</evidence>
<gene>
    <name evidence="3" type="ORF">M407DRAFT_240797</name>
</gene>
<name>A0A0C3QWK4_9AGAM</name>
<protein>
    <recommendedName>
        <fullName evidence="2">Polysaccharide lyase 14 domain-containing protein</fullName>
    </recommendedName>
</protein>
<keyword evidence="4" id="KW-1185">Reference proteome</keyword>
<accession>A0A0C3QWK4</accession>
<dbReference type="Pfam" id="PF21294">
    <property type="entry name" value="Polysacc_lyase_14"/>
    <property type="match status" value="1"/>
</dbReference>
<proteinExistence type="predicted"/>
<dbReference type="PANTHER" id="PTHR40124:SF1">
    <property type="entry name" value="DISAGGREGATASE RELATED REPEAT PROTEIN"/>
    <property type="match status" value="1"/>
</dbReference>
<dbReference type="OrthoDB" id="2395160at2759"/>
<feature type="domain" description="Polysaccharide lyase 14" evidence="2">
    <location>
        <begin position="94"/>
        <end position="304"/>
    </location>
</feature>
<dbReference type="Gene3D" id="2.60.120.200">
    <property type="match status" value="1"/>
</dbReference>
<evidence type="ECO:0000259" key="2">
    <source>
        <dbReference type="Pfam" id="PF21294"/>
    </source>
</evidence>
<reference evidence="4" key="2">
    <citation type="submission" date="2015-01" db="EMBL/GenBank/DDBJ databases">
        <title>Evolutionary Origins and Diversification of the Mycorrhizal Mutualists.</title>
        <authorList>
            <consortium name="DOE Joint Genome Institute"/>
            <consortium name="Mycorrhizal Genomics Consortium"/>
            <person name="Kohler A."/>
            <person name="Kuo A."/>
            <person name="Nagy L.G."/>
            <person name="Floudas D."/>
            <person name="Copeland A."/>
            <person name="Barry K.W."/>
            <person name="Cichocki N."/>
            <person name="Veneault-Fourrey C."/>
            <person name="LaButti K."/>
            <person name="Lindquist E.A."/>
            <person name="Lipzen A."/>
            <person name="Lundell T."/>
            <person name="Morin E."/>
            <person name="Murat C."/>
            <person name="Riley R."/>
            <person name="Ohm R."/>
            <person name="Sun H."/>
            <person name="Tunlid A."/>
            <person name="Henrissat B."/>
            <person name="Grigoriev I.V."/>
            <person name="Hibbett D.S."/>
            <person name="Martin F."/>
        </authorList>
    </citation>
    <scope>NUCLEOTIDE SEQUENCE [LARGE SCALE GENOMIC DNA]</scope>
    <source>
        <strain evidence="4">MUT 4182</strain>
    </source>
</reference>
<dbReference type="STRING" id="1051891.A0A0C3QWK4"/>
<reference evidence="3 4" key="1">
    <citation type="submission" date="2014-04" db="EMBL/GenBank/DDBJ databases">
        <authorList>
            <consortium name="DOE Joint Genome Institute"/>
            <person name="Kuo A."/>
            <person name="Girlanda M."/>
            <person name="Perotto S."/>
            <person name="Kohler A."/>
            <person name="Nagy L.G."/>
            <person name="Floudas D."/>
            <person name="Copeland A."/>
            <person name="Barry K.W."/>
            <person name="Cichocki N."/>
            <person name="Veneault-Fourrey C."/>
            <person name="LaButti K."/>
            <person name="Lindquist E.A."/>
            <person name="Lipzen A."/>
            <person name="Lundell T."/>
            <person name="Morin E."/>
            <person name="Murat C."/>
            <person name="Sun H."/>
            <person name="Tunlid A."/>
            <person name="Henrissat B."/>
            <person name="Grigoriev I.V."/>
            <person name="Hibbett D.S."/>
            <person name="Martin F."/>
            <person name="Nordberg H.P."/>
            <person name="Cantor M.N."/>
            <person name="Hua S.X."/>
        </authorList>
    </citation>
    <scope>NUCLEOTIDE SEQUENCE [LARGE SCALE GENOMIC DNA]</scope>
    <source>
        <strain evidence="3 4">MUT 4182</strain>
    </source>
</reference>
<dbReference type="HOGENOM" id="CLU_049744_2_0_1"/>